<reference evidence="1" key="1">
    <citation type="journal article" date="2023" name="Mol. Phylogenet. Evol.">
        <title>Genome-scale phylogeny and comparative genomics of the fungal order Sordariales.</title>
        <authorList>
            <person name="Hensen N."/>
            <person name="Bonometti L."/>
            <person name="Westerberg I."/>
            <person name="Brannstrom I.O."/>
            <person name="Guillou S."/>
            <person name="Cros-Aarteil S."/>
            <person name="Calhoun S."/>
            <person name="Haridas S."/>
            <person name="Kuo A."/>
            <person name="Mondo S."/>
            <person name="Pangilinan J."/>
            <person name="Riley R."/>
            <person name="LaButti K."/>
            <person name="Andreopoulos B."/>
            <person name="Lipzen A."/>
            <person name="Chen C."/>
            <person name="Yan M."/>
            <person name="Daum C."/>
            <person name="Ng V."/>
            <person name="Clum A."/>
            <person name="Steindorff A."/>
            <person name="Ohm R.A."/>
            <person name="Martin F."/>
            <person name="Silar P."/>
            <person name="Natvig D.O."/>
            <person name="Lalanne C."/>
            <person name="Gautier V."/>
            <person name="Ament-Velasquez S.L."/>
            <person name="Kruys A."/>
            <person name="Hutchinson M.I."/>
            <person name="Powell A.J."/>
            <person name="Barry K."/>
            <person name="Miller A.N."/>
            <person name="Grigoriev I.V."/>
            <person name="Debuchy R."/>
            <person name="Gladieux P."/>
            <person name="Hiltunen Thoren M."/>
            <person name="Johannesson H."/>
        </authorList>
    </citation>
    <scope>NUCLEOTIDE SEQUENCE</scope>
    <source>
        <strain evidence="1">CBS 141.50</strain>
    </source>
</reference>
<dbReference type="Proteomes" id="UP001302676">
    <property type="component" value="Unassembled WGS sequence"/>
</dbReference>
<dbReference type="AlphaFoldDB" id="A0AAN6V5Z9"/>
<evidence type="ECO:0000313" key="1">
    <source>
        <dbReference type="EMBL" id="KAK4145427.1"/>
    </source>
</evidence>
<protein>
    <submittedName>
        <fullName evidence="1">Uncharacterized protein</fullName>
    </submittedName>
</protein>
<proteinExistence type="predicted"/>
<reference evidence="1" key="2">
    <citation type="submission" date="2023-05" db="EMBL/GenBank/DDBJ databases">
        <authorList>
            <consortium name="Lawrence Berkeley National Laboratory"/>
            <person name="Steindorff A."/>
            <person name="Hensen N."/>
            <person name="Bonometti L."/>
            <person name="Westerberg I."/>
            <person name="Brannstrom I.O."/>
            <person name="Guillou S."/>
            <person name="Cros-Aarteil S."/>
            <person name="Calhoun S."/>
            <person name="Haridas S."/>
            <person name="Kuo A."/>
            <person name="Mondo S."/>
            <person name="Pangilinan J."/>
            <person name="Riley R."/>
            <person name="Labutti K."/>
            <person name="Andreopoulos B."/>
            <person name="Lipzen A."/>
            <person name="Chen C."/>
            <person name="Yanf M."/>
            <person name="Daum C."/>
            <person name="Ng V."/>
            <person name="Clum A."/>
            <person name="Ohm R."/>
            <person name="Martin F."/>
            <person name="Silar P."/>
            <person name="Natvig D."/>
            <person name="Lalanne C."/>
            <person name="Gautier V."/>
            <person name="Ament-Velasquez S.L."/>
            <person name="Kruys A."/>
            <person name="Hutchinson M.I."/>
            <person name="Powell A.J."/>
            <person name="Barry K."/>
            <person name="Miller A.N."/>
            <person name="Grigoriev I.V."/>
            <person name="Debuchy R."/>
            <person name="Gladieux P."/>
            <person name="Thoren M.H."/>
            <person name="Johannesson H."/>
        </authorList>
    </citation>
    <scope>NUCLEOTIDE SEQUENCE</scope>
    <source>
        <strain evidence="1">CBS 141.50</strain>
    </source>
</reference>
<dbReference type="GeneID" id="87816719"/>
<keyword evidence="2" id="KW-1185">Reference proteome</keyword>
<dbReference type="RefSeq" id="XP_062638798.1">
    <property type="nucleotide sequence ID" value="XM_062780106.1"/>
</dbReference>
<organism evidence="1 2">
    <name type="scientific">Dichotomopilus funicola</name>
    <dbReference type="NCBI Taxonomy" id="1934379"/>
    <lineage>
        <taxon>Eukaryota</taxon>
        <taxon>Fungi</taxon>
        <taxon>Dikarya</taxon>
        <taxon>Ascomycota</taxon>
        <taxon>Pezizomycotina</taxon>
        <taxon>Sordariomycetes</taxon>
        <taxon>Sordariomycetidae</taxon>
        <taxon>Sordariales</taxon>
        <taxon>Chaetomiaceae</taxon>
        <taxon>Dichotomopilus</taxon>
    </lineage>
</organism>
<name>A0AAN6V5Z9_9PEZI</name>
<feature type="non-terminal residue" evidence="1">
    <location>
        <position position="83"/>
    </location>
</feature>
<sequence>MEAPQPNIANINAAVAGMTAQGNAISQGVQVYNGHVQQLTTELARCGNFPVAQMQQQLAAIDQSLGKIHAEMFNFRALLQNGH</sequence>
<gene>
    <name evidence="1" type="ORF">C8A04DRAFT_26936</name>
</gene>
<dbReference type="EMBL" id="MU853569">
    <property type="protein sequence ID" value="KAK4145427.1"/>
    <property type="molecule type" value="Genomic_DNA"/>
</dbReference>
<accession>A0AAN6V5Z9</accession>
<comment type="caution">
    <text evidence="1">The sequence shown here is derived from an EMBL/GenBank/DDBJ whole genome shotgun (WGS) entry which is preliminary data.</text>
</comment>
<evidence type="ECO:0000313" key="2">
    <source>
        <dbReference type="Proteomes" id="UP001302676"/>
    </source>
</evidence>